<organism evidence="1 2">
    <name type="scientific">Eretmocerus hayati</name>
    <dbReference type="NCBI Taxonomy" id="131215"/>
    <lineage>
        <taxon>Eukaryota</taxon>
        <taxon>Metazoa</taxon>
        <taxon>Ecdysozoa</taxon>
        <taxon>Arthropoda</taxon>
        <taxon>Hexapoda</taxon>
        <taxon>Insecta</taxon>
        <taxon>Pterygota</taxon>
        <taxon>Neoptera</taxon>
        <taxon>Endopterygota</taxon>
        <taxon>Hymenoptera</taxon>
        <taxon>Apocrita</taxon>
        <taxon>Proctotrupomorpha</taxon>
        <taxon>Chalcidoidea</taxon>
        <taxon>Aphelinidae</taxon>
        <taxon>Aphelininae</taxon>
        <taxon>Eretmocerus</taxon>
    </lineage>
</organism>
<protein>
    <submittedName>
        <fullName evidence="1">Uncharacterized protein</fullName>
    </submittedName>
</protein>
<evidence type="ECO:0000313" key="2">
    <source>
        <dbReference type="Proteomes" id="UP001239111"/>
    </source>
</evidence>
<proteinExistence type="predicted"/>
<keyword evidence="2" id="KW-1185">Reference proteome</keyword>
<reference evidence="1" key="1">
    <citation type="submission" date="2023-04" db="EMBL/GenBank/DDBJ databases">
        <title>A chromosome-level genome assembly of the parasitoid wasp Eretmocerus hayati.</title>
        <authorList>
            <person name="Zhong Y."/>
            <person name="Liu S."/>
            <person name="Liu Y."/>
        </authorList>
    </citation>
    <scope>NUCLEOTIDE SEQUENCE</scope>
    <source>
        <strain evidence="1">ZJU_SS_LIU_2023</strain>
    </source>
</reference>
<gene>
    <name evidence="1" type="ORF">QAD02_010839</name>
</gene>
<sequence length="512" mass="59686">MYLLLFVLVALPLSLILFHLYAFCGKKGRMTNKLPGPPCLPVIGNLHLLNVNLVRMAQLLDEWADRYYPVYRLWVGSKAVIHIRHPDDCETLLMSSKHLNKEFGYEHFYPWMKRGLLTSDAGKWHERRKILTPAFHFNILKKYLEITNEQGEALISNMMSQGNETEQDLLPFCSAHTLNIICESAMGVALDDKKNEELSVKYKDAVYKMGDFIIERMMRPYIRDWMVPFLPFMGKVYKETLKNLDSFSDKIIVERRKYHQSTEFQGFEDQLQNDSSENAYMGMKKKRLAMLDLLLLAEKDGSIDEEGIREEVATFVFEGHDTTAMAMLFTIMLLAENQDAQNRARNEVEGILDQVGGKPEMNDLQHFVYLERCIKESLRMFPSVPMIGRKMVEDLRFKNFMAPKGSHLVMHINHVHRDPEFWPEPEKFDPDRFLPERSQGRHPFAYLPFSAGFRNCIGQKFAMMELKSSIAQILYNFELHPVDFTHDVVIKSDVVLRPSHSVRTRFVKIDRK</sequence>
<accession>A0ACC2NV26</accession>
<name>A0ACC2NV26_9HYME</name>
<comment type="caution">
    <text evidence="1">The sequence shown here is derived from an EMBL/GenBank/DDBJ whole genome shotgun (WGS) entry which is preliminary data.</text>
</comment>
<dbReference type="EMBL" id="CM056742">
    <property type="protein sequence ID" value="KAJ8675053.1"/>
    <property type="molecule type" value="Genomic_DNA"/>
</dbReference>
<evidence type="ECO:0000313" key="1">
    <source>
        <dbReference type="EMBL" id="KAJ8675053.1"/>
    </source>
</evidence>
<dbReference type="Proteomes" id="UP001239111">
    <property type="component" value="Chromosome 2"/>
</dbReference>